<dbReference type="EMBL" id="JACSPO010000008">
    <property type="protein sequence ID" value="MBD8063175.1"/>
    <property type="molecule type" value="Genomic_DNA"/>
</dbReference>
<comment type="caution">
    <text evidence="14">The sequence shown here is derived from an EMBL/GenBank/DDBJ whole genome shotgun (WGS) entry which is preliminary data.</text>
</comment>
<evidence type="ECO:0000256" key="11">
    <source>
        <dbReference type="HAMAP-Rule" id="MF_01479"/>
    </source>
</evidence>
<comment type="similarity">
    <text evidence="2 11">Belongs to the WhiB family.</text>
</comment>
<feature type="compositionally biased region" description="Low complexity" evidence="12">
    <location>
        <begin position="17"/>
        <end position="32"/>
    </location>
</feature>
<comment type="cofactor">
    <cofactor evidence="11">
        <name>[4Fe-4S] cluster</name>
        <dbReference type="ChEBI" id="CHEBI:49883"/>
    </cofactor>
    <text evidence="11">Binds 1 [4Fe-4S] cluster per subunit. Following nitrosylation of the [4Fe-4S] cluster binds 1 [4Fe-8(NO)] cluster per subunit.</text>
</comment>
<evidence type="ECO:0000256" key="9">
    <source>
        <dbReference type="ARBA" id="ARBA00023157"/>
    </source>
</evidence>
<keyword evidence="9 11" id="KW-1015">Disulfide bond</keyword>
<keyword evidence="6 11" id="KW-0411">Iron-sulfur</keyword>
<comment type="PTM">
    <text evidence="11">Upon Fe-S cluster removal intramolecular disulfide bonds are formed.</text>
</comment>
<evidence type="ECO:0000256" key="5">
    <source>
        <dbReference type="ARBA" id="ARBA00023004"/>
    </source>
</evidence>
<sequence>MPPAVSWAELCPGSPGTAPAFAPRPSATPRAARSGRRRTTHVLRRTAQLPTAVRPSRGLAAGLSRPGFALTENLVQLTTLLDRLNEGSSQSWPLAEETDELALLEPTPLAPCQDAEDPDLWFAERQADVEFAKTLCRTCPVREACLAGALEPAEPWGVWGGEVFIGGEVVATKRGRGRPRKHHPAA</sequence>
<dbReference type="PROSITE" id="PS00354">
    <property type="entry name" value="HMGI_Y"/>
    <property type="match status" value="1"/>
</dbReference>
<evidence type="ECO:0000313" key="14">
    <source>
        <dbReference type="EMBL" id="MBD8063175.1"/>
    </source>
</evidence>
<comment type="function">
    <text evidence="11">Acts as a transcriptional regulator. Probably redox-responsive. The apo- but not holo-form probably binds DNA.</text>
</comment>
<evidence type="ECO:0000256" key="8">
    <source>
        <dbReference type="ARBA" id="ARBA00023125"/>
    </source>
</evidence>
<name>A0ABR8Z4A7_9MICO</name>
<evidence type="ECO:0000313" key="15">
    <source>
        <dbReference type="Proteomes" id="UP000661894"/>
    </source>
</evidence>
<dbReference type="Proteomes" id="UP000661894">
    <property type="component" value="Unassembled WGS sequence"/>
</dbReference>
<proteinExistence type="inferred from homology"/>
<dbReference type="PANTHER" id="PTHR38839">
    <property type="entry name" value="TRANSCRIPTIONAL REGULATOR WHID-RELATED"/>
    <property type="match status" value="1"/>
</dbReference>
<keyword evidence="4 11" id="KW-0479">Metal-binding</keyword>
<dbReference type="InterPro" id="IPR000637">
    <property type="entry name" value="HMGI/Y_DNA-bd_CS"/>
</dbReference>
<feature type="binding site" evidence="11">
    <location>
        <position position="112"/>
    </location>
    <ligand>
        <name>[4Fe-4S] cluster</name>
        <dbReference type="ChEBI" id="CHEBI:49883"/>
    </ligand>
</feature>
<evidence type="ECO:0000256" key="6">
    <source>
        <dbReference type="ARBA" id="ARBA00023014"/>
    </source>
</evidence>
<dbReference type="InterPro" id="IPR034768">
    <property type="entry name" value="4FE4S_WBL"/>
</dbReference>
<keyword evidence="10 11" id="KW-0804">Transcription</keyword>
<keyword evidence="5 11" id="KW-0408">Iron</keyword>
<evidence type="ECO:0000256" key="3">
    <source>
        <dbReference type="ARBA" id="ARBA00022485"/>
    </source>
</evidence>
<feature type="binding site" evidence="11">
    <location>
        <position position="139"/>
    </location>
    <ligand>
        <name>[4Fe-4S] cluster</name>
        <dbReference type="ChEBI" id="CHEBI:49883"/>
    </ligand>
</feature>
<evidence type="ECO:0000256" key="10">
    <source>
        <dbReference type="ARBA" id="ARBA00023163"/>
    </source>
</evidence>
<evidence type="ECO:0000256" key="1">
    <source>
        <dbReference type="ARBA" id="ARBA00004496"/>
    </source>
</evidence>
<dbReference type="InterPro" id="IPR003482">
    <property type="entry name" value="Whib"/>
</dbReference>
<keyword evidence="7 11" id="KW-0805">Transcription regulation</keyword>
<evidence type="ECO:0000256" key="4">
    <source>
        <dbReference type="ARBA" id="ARBA00022723"/>
    </source>
</evidence>
<evidence type="ECO:0000259" key="13">
    <source>
        <dbReference type="PROSITE" id="PS51674"/>
    </source>
</evidence>
<comment type="subcellular location">
    <subcellularLocation>
        <location evidence="1 11">Cytoplasm</location>
    </subcellularLocation>
</comment>
<gene>
    <name evidence="11" type="primary">whiB</name>
    <name evidence="14" type="ORF">H9624_12695</name>
</gene>
<feature type="domain" description="4Fe-4S Wbl-type" evidence="13">
    <location>
        <begin position="111"/>
        <end position="169"/>
    </location>
</feature>
<keyword evidence="15" id="KW-1185">Reference proteome</keyword>
<dbReference type="PROSITE" id="PS51674">
    <property type="entry name" value="4FE4S_WBL"/>
    <property type="match status" value="1"/>
</dbReference>
<evidence type="ECO:0000256" key="7">
    <source>
        <dbReference type="ARBA" id="ARBA00023015"/>
    </source>
</evidence>
<keyword evidence="8 11" id="KW-0238">DNA-binding</keyword>
<reference evidence="14 15" key="1">
    <citation type="submission" date="2020-08" db="EMBL/GenBank/DDBJ databases">
        <title>A Genomic Blueprint of the Chicken Gut Microbiome.</title>
        <authorList>
            <person name="Gilroy R."/>
            <person name="Ravi A."/>
            <person name="Getino M."/>
            <person name="Pursley I."/>
            <person name="Horton D.L."/>
            <person name="Alikhan N.-F."/>
            <person name="Baker D."/>
            <person name="Gharbi K."/>
            <person name="Hall N."/>
            <person name="Watson M."/>
            <person name="Adriaenssens E.M."/>
            <person name="Foster-Nyarko E."/>
            <person name="Jarju S."/>
            <person name="Secka A."/>
            <person name="Antonio M."/>
            <person name="Oren A."/>
            <person name="Chaudhuri R."/>
            <person name="La Ragione R.M."/>
            <person name="Hildebrand F."/>
            <person name="Pallen M.J."/>
        </authorList>
    </citation>
    <scope>NUCLEOTIDE SEQUENCE [LARGE SCALE GENOMIC DNA]</scope>
    <source>
        <strain evidence="14 15">Sa1BUA1</strain>
    </source>
</reference>
<comment type="PTM">
    <text evidence="11">The Fe-S cluster can be nitrosylated by nitric oxide (NO).</text>
</comment>
<keyword evidence="3 11" id="KW-0004">4Fe-4S</keyword>
<feature type="region of interest" description="Disordered" evidence="12">
    <location>
        <begin position="14"/>
        <end position="40"/>
    </location>
</feature>
<dbReference type="Pfam" id="PF02467">
    <property type="entry name" value="Whib"/>
    <property type="match status" value="1"/>
</dbReference>
<evidence type="ECO:0000256" key="12">
    <source>
        <dbReference type="SAM" id="MobiDB-lite"/>
    </source>
</evidence>
<dbReference type="PANTHER" id="PTHR38839:SF2">
    <property type="entry name" value="TRANSCRIPTIONAL REGULATOR WHIB7-RELATED"/>
    <property type="match status" value="1"/>
</dbReference>
<feature type="binding site" evidence="11">
    <location>
        <position position="145"/>
    </location>
    <ligand>
        <name>[4Fe-4S] cluster</name>
        <dbReference type="ChEBI" id="CHEBI:49883"/>
    </ligand>
</feature>
<feature type="binding site" evidence="11">
    <location>
        <position position="136"/>
    </location>
    <ligand>
        <name>[4Fe-4S] cluster</name>
        <dbReference type="ChEBI" id="CHEBI:49883"/>
    </ligand>
</feature>
<accession>A0ABR8Z4A7</accession>
<evidence type="ECO:0000256" key="2">
    <source>
        <dbReference type="ARBA" id="ARBA00006597"/>
    </source>
</evidence>
<organism evidence="14 15">
    <name type="scientific">Oceanitalea stevensii</name>
    <dbReference type="NCBI Taxonomy" id="2763072"/>
    <lineage>
        <taxon>Bacteria</taxon>
        <taxon>Bacillati</taxon>
        <taxon>Actinomycetota</taxon>
        <taxon>Actinomycetes</taxon>
        <taxon>Micrococcales</taxon>
        <taxon>Bogoriellaceae</taxon>
        <taxon>Georgenia</taxon>
    </lineage>
</organism>
<dbReference type="HAMAP" id="MF_01479">
    <property type="entry name" value="WhiB"/>
    <property type="match status" value="1"/>
</dbReference>
<protein>
    <recommendedName>
        <fullName evidence="11">Transcriptional regulator WhiB</fullName>
    </recommendedName>
</protein>
<keyword evidence="11" id="KW-0963">Cytoplasm</keyword>